<feature type="transmembrane region" description="Helical" evidence="6">
    <location>
        <begin position="71"/>
        <end position="89"/>
    </location>
</feature>
<sequence>MIHIIKAACIGLTTGIFASIPLGPAGLESVNRSISKGFRQGFKVSIGAIFADYLYLTIINLGLFSILDENYLYKGIFWVISGAVLILFAKHSKDESSITRLLQNSKLGGVLSGFLITFINPVTFSFWLAFSETVINFWRTNGTLFFYVAFLFMLLGSITWFSILNLLASRGLKLMKKDVGGIASKLLTYVLYIIGICFIIYGFYVLFC</sequence>
<feature type="transmembrane region" description="Helical" evidence="6">
    <location>
        <begin position="189"/>
        <end position="207"/>
    </location>
</feature>
<reference evidence="7 8" key="1">
    <citation type="journal article" date="2015" name="Infect. Genet. Evol.">
        <title>Genomic sequences of six botulinum neurotoxin-producing strains representing three clostridial species illustrate the mobility and diversity of botulinum neurotoxin genes.</title>
        <authorList>
            <person name="Smith T.J."/>
            <person name="Hill K.K."/>
            <person name="Xie G."/>
            <person name="Foley B.T."/>
            <person name="Williamson C.H."/>
            <person name="Foster J.T."/>
            <person name="Johnson S.L."/>
            <person name="Chertkov O."/>
            <person name="Teshima H."/>
            <person name="Gibbons H.S."/>
            <person name="Johnsky L.A."/>
            <person name="Karavis M.A."/>
            <person name="Smith L.A."/>
        </authorList>
    </citation>
    <scope>NUCLEOTIDE SEQUENCE [LARGE SCALE GENOMIC DNA]</scope>
    <source>
        <strain evidence="7">Sullivan</strain>
    </source>
</reference>
<dbReference type="PANTHER" id="PTHR38825">
    <property type="entry name" value="LYSINE EXPORTER PROTEIN (LYSE/YGGA)"/>
    <property type="match status" value="1"/>
</dbReference>
<evidence type="ECO:0000313" key="7">
    <source>
        <dbReference type="EMBL" id="AIY83582.1"/>
    </source>
</evidence>
<evidence type="ECO:0000256" key="2">
    <source>
        <dbReference type="ARBA" id="ARBA00022475"/>
    </source>
</evidence>
<evidence type="ECO:0000256" key="3">
    <source>
        <dbReference type="ARBA" id="ARBA00022692"/>
    </source>
</evidence>
<dbReference type="Pfam" id="PF01810">
    <property type="entry name" value="LysE"/>
    <property type="match status" value="1"/>
</dbReference>
<name>A0A0A7FVD3_9CLOT</name>
<dbReference type="EMBL" id="CP006905">
    <property type="protein sequence ID" value="AIY83582.1"/>
    <property type="molecule type" value="Genomic_DNA"/>
</dbReference>
<comment type="subcellular location">
    <subcellularLocation>
        <location evidence="1">Cell membrane</location>
        <topology evidence="1">Multi-pass membrane protein</topology>
    </subcellularLocation>
</comment>
<dbReference type="STRING" id="1561.NPD11_1923"/>
<gene>
    <name evidence="7" type="ORF">U729_1078</name>
</gene>
<keyword evidence="3 6" id="KW-0812">Transmembrane</keyword>
<keyword evidence="2" id="KW-1003">Cell membrane</keyword>
<dbReference type="Proteomes" id="UP000030635">
    <property type="component" value="Chromosome"/>
</dbReference>
<dbReference type="AlphaFoldDB" id="A0A0A7FVD3"/>
<keyword evidence="8" id="KW-1185">Reference proteome</keyword>
<keyword evidence="5 6" id="KW-0472">Membrane</keyword>
<proteinExistence type="predicted"/>
<dbReference type="KEGG" id="cbv:U729_1078"/>
<evidence type="ECO:0000256" key="6">
    <source>
        <dbReference type="SAM" id="Phobius"/>
    </source>
</evidence>
<dbReference type="PANTHER" id="PTHR38825:SF2">
    <property type="entry name" value="LYSINE TRANSPORTER LYSE"/>
    <property type="match status" value="1"/>
</dbReference>
<protein>
    <submittedName>
        <fullName evidence="7">LysE type translocator family protein</fullName>
    </submittedName>
</protein>
<keyword evidence="4 6" id="KW-1133">Transmembrane helix</keyword>
<organism evidence="7 8">
    <name type="scientific">Clostridium baratii str. Sullivan</name>
    <dbReference type="NCBI Taxonomy" id="1415775"/>
    <lineage>
        <taxon>Bacteria</taxon>
        <taxon>Bacillati</taxon>
        <taxon>Bacillota</taxon>
        <taxon>Clostridia</taxon>
        <taxon>Eubacteriales</taxon>
        <taxon>Clostridiaceae</taxon>
        <taxon>Clostridium</taxon>
    </lineage>
</organism>
<feature type="transmembrane region" description="Helical" evidence="6">
    <location>
        <begin position="42"/>
        <end position="65"/>
    </location>
</feature>
<dbReference type="InterPro" id="IPR001123">
    <property type="entry name" value="LeuE-type"/>
</dbReference>
<dbReference type="RefSeq" id="WP_039312298.1">
    <property type="nucleotide sequence ID" value="NZ_CP006905.1"/>
</dbReference>
<evidence type="ECO:0000313" key="8">
    <source>
        <dbReference type="Proteomes" id="UP000030635"/>
    </source>
</evidence>
<dbReference type="GO" id="GO:0005886">
    <property type="term" value="C:plasma membrane"/>
    <property type="evidence" value="ECO:0007669"/>
    <property type="project" value="UniProtKB-SubCell"/>
</dbReference>
<dbReference type="HOGENOM" id="CLU_113632_0_0_9"/>
<feature type="transmembrane region" description="Helical" evidence="6">
    <location>
        <begin position="145"/>
        <end position="168"/>
    </location>
</feature>
<evidence type="ECO:0000256" key="5">
    <source>
        <dbReference type="ARBA" id="ARBA00023136"/>
    </source>
</evidence>
<evidence type="ECO:0000256" key="1">
    <source>
        <dbReference type="ARBA" id="ARBA00004651"/>
    </source>
</evidence>
<dbReference type="GO" id="GO:0006865">
    <property type="term" value="P:amino acid transport"/>
    <property type="evidence" value="ECO:0007669"/>
    <property type="project" value="InterPro"/>
</dbReference>
<accession>A0A0A7FVD3</accession>
<dbReference type="OrthoDB" id="7874789at2"/>
<feature type="transmembrane region" description="Helical" evidence="6">
    <location>
        <begin position="110"/>
        <end position="130"/>
    </location>
</feature>
<evidence type="ECO:0000256" key="4">
    <source>
        <dbReference type="ARBA" id="ARBA00022989"/>
    </source>
</evidence>
<dbReference type="eggNOG" id="COG1280">
    <property type="taxonomic scope" value="Bacteria"/>
</dbReference>